<dbReference type="EMBL" id="JAQZCI010000004">
    <property type="protein sequence ID" value="MDD7963356.1"/>
    <property type="molecule type" value="Genomic_DNA"/>
</dbReference>
<keyword evidence="3" id="KW-1185">Reference proteome</keyword>
<keyword evidence="1" id="KW-0812">Transmembrane</keyword>
<accession>A0ABT5SKJ5</accession>
<keyword evidence="1" id="KW-1133">Transmembrane helix</keyword>
<feature type="transmembrane region" description="Helical" evidence="1">
    <location>
        <begin position="95"/>
        <end position="116"/>
    </location>
</feature>
<proteinExistence type="predicted"/>
<evidence type="ECO:0000256" key="1">
    <source>
        <dbReference type="SAM" id="Phobius"/>
    </source>
</evidence>
<organism evidence="2 3">
    <name type="scientific">Microbacterium thalli</name>
    <dbReference type="NCBI Taxonomy" id="3027921"/>
    <lineage>
        <taxon>Bacteria</taxon>
        <taxon>Bacillati</taxon>
        <taxon>Actinomycetota</taxon>
        <taxon>Actinomycetes</taxon>
        <taxon>Micrococcales</taxon>
        <taxon>Microbacteriaceae</taxon>
        <taxon>Microbacterium</taxon>
    </lineage>
</organism>
<comment type="caution">
    <text evidence="2">The sequence shown here is derived from an EMBL/GenBank/DDBJ whole genome shotgun (WGS) entry which is preliminary data.</text>
</comment>
<dbReference type="Proteomes" id="UP001218170">
    <property type="component" value="Unassembled WGS sequence"/>
</dbReference>
<evidence type="ECO:0000313" key="3">
    <source>
        <dbReference type="Proteomes" id="UP001218170"/>
    </source>
</evidence>
<gene>
    <name evidence="2" type="ORF">PUW80_13455</name>
</gene>
<feature type="transmembrane region" description="Helical" evidence="1">
    <location>
        <begin position="40"/>
        <end position="64"/>
    </location>
</feature>
<dbReference type="RefSeq" id="WP_274221833.1">
    <property type="nucleotide sequence ID" value="NZ_JAQZCH010000002.1"/>
</dbReference>
<evidence type="ECO:0000313" key="2">
    <source>
        <dbReference type="EMBL" id="MDD7963356.1"/>
    </source>
</evidence>
<feature type="transmembrane region" description="Helical" evidence="1">
    <location>
        <begin position="123"/>
        <end position="148"/>
    </location>
</feature>
<name>A0ABT5SKJ5_9MICO</name>
<reference evidence="2 3" key="1">
    <citation type="submission" date="2023-02" db="EMBL/GenBank/DDBJ databases">
        <title>Study of novel species of the Microbacterium genus.</title>
        <authorList>
            <person name="Arroyo-Herrera I."/>
            <person name="Roman-Ponce B."/>
            <person name="Vasquez-Murrieta M.S."/>
        </authorList>
    </citation>
    <scope>NUCLEOTIDE SEQUENCE [LARGE SCALE GENOMIC DNA]</scope>
    <source>
        <strain evidence="2 3">NE1TT3</strain>
    </source>
</reference>
<protein>
    <submittedName>
        <fullName evidence="2">Uncharacterized protein</fullName>
    </submittedName>
</protein>
<sequence>MTSPTSSSSGATPFAAPYVVSAPGRLPDQPARRPSRAVGIAALLLASAAAVAGVVVAAMVAAQLGTTGAFVGWLDGEGDLSALTPVRGWVLVGEITAWTCAVAGLTALVLGLVAIVRRTGRGFGIGAVAVALGAPVAAVAVASATLFATS</sequence>
<keyword evidence="1" id="KW-0472">Membrane</keyword>